<dbReference type="EMBL" id="SHKW01000001">
    <property type="protein sequence ID" value="RZU39683.1"/>
    <property type="molecule type" value="Genomic_DNA"/>
</dbReference>
<protein>
    <submittedName>
        <fullName evidence="1">Uncharacterized protein</fullName>
    </submittedName>
</protein>
<dbReference type="AlphaFoldDB" id="A0A4Q7YRY2"/>
<keyword evidence="2" id="KW-1185">Reference proteome</keyword>
<proteinExistence type="predicted"/>
<reference evidence="1 2" key="1">
    <citation type="submission" date="2019-02" db="EMBL/GenBank/DDBJ databases">
        <title>Genomic Encyclopedia of Archaeal and Bacterial Type Strains, Phase II (KMG-II): from individual species to whole genera.</title>
        <authorList>
            <person name="Goeker M."/>
        </authorList>
    </citation>
    <scope>NUCLEOTIDE SEQUENCE [LARGE SCALE GENOMIC DNA]</scope>
    <source>
        <strain evidence="1 2">DSM 18101</strain>
    </source>
</reference>
<evidence type="ECO:0000313" key="1">
    <source>
        <dbReference type="EMBL" id="RZU39683.1"/>
    </source>
</evidence>
<organism evidence="1 2">
    <name type="scientific">Edaphobacter modestus</name>
    <dbReference type="NCBI Taxonomy" id="388466"/>
    <lineage>
        <taxon>Bacteria</taxon>
        <taxon>Pseudomonadati</taxon>
        <taxon>Acidobacteriota</taxon>
        <taxon>Terriglobia</taxon>
        <taxon>Terriglobales</taxon>
        <taxon>Acidobacteriaceae</taxon>
        <taxon>Edaphobacter</taxon>
    </lineage>
</organism>
<dbReference type="Proteomes" id="UP000292958">
    <property type="component" value="Unassembled WGS sequence"/>
</dbReference>
<evidence type="ECO:0000313" key="2">
    <source>
        <dbReference type="Proteomes" id="UP000292958"/>
    </source>
</evidence>
<dbReference type="Pfam" id="PF22478">
    <property type="entry name" value="DUF6982"/>
    <property type="match status" value="1"/>
</dbReference>
<sequence length="191" mass="21487">MSSAHKKVIVRRFFGDTLPGYLPLSEFVRLRAVEKDRVLDLLDLSGRVVPIALSEIKHICYVRDFNLSDTLNPERLTRRTFLARPRTEGLWLRLTFRGLSTPSTESEQFEGLAPLDVALLDDVLNDAGLFLIPPDVRSNTQRIYIPRSAIADLQLLAVITTPSRKKPVPGASTISLQEDLFRALPPNTRPN</sequence>
<dbReference type="OrthoDB" id="118450at2"/>
<accession>A0A4Q7YRY2</accession>
<gene>
    <name evidence="1" type="ORF">BDD14_1072</name>
</gene>
<comment type="caution">
    <text evidence="1">The sequence shown here is derived from an EMBL/GenBank/DDBJ whole genome shotgun (WGS) entry which is preliminary data.</text>
</comment>
<dbReference type="InterPro" id="IPR054251">
    <property type="entry name" value="DUF6982"/>
</dbReference>
<name>A0A4Q7YRY2_9BACT</name>
<dbReference type="RefSeq" id="WP_130417860.1">
    <property type="nucleotide sequence ID" value="NZ_SHKW01000001.1"/>
</dbReference>